<name>A0AAE0DU74_9ROSI</name>
<evidence type="ECO:0008006" key="4">
    <source>
        <dbReference type="Google" id="ProtNLM"/>
    </source>
</evidence>
<keyword evidence="1" id="KW-0408">Iron</keyword>
<evidence type="ECO:0000313" key="3">
    <source>
        <dbReference type="Proteomes" id="UP001281410"/>
    </source>
</evidence>
<keyword evidence="3" id="KW-1185">Reference proteome</keyword>
<evidence type="ECO:0000313" key="2">
    <source>
        <dbReference type="EMBL" id="KAK3188484.1"/>
    </source>
</evidence>
<protein>
    <recommendedName>
        <fullName evidence="4">Cytochrome P450</fullName>
    </recommendedName>
</protein>
<dbReference type="PANTHER" id="PTHR47949:SF4">
    <property type="entry name" value="TYROSINE N-MONOOXYGENASE"/>
    <property type="match status" value="1"/>
</dbReference>
<dbReference type="GO" id="GO:0020037">
    <property type="term" value="F:heme binding"/>
    <property type="evidence" value="ECO:0007669"/>
    <property type="project" value="InterPro"/>
</dbReference>
<dbReference type="PROSITE" id="PS00086">
    <property type="entry name" value="CYTOCHROME_P450"/>
    <property type="match status" value="1"/>
</dbReference>
<keyword evidence="1" id="KW-0560">Oxidoreductase</keyword>
<dbReference type="InterPro" id="IPR017972">
    <property type="entry name" value="Cyt_P450_CS"/>
</dbReference>
<dbReference type="Pfam" id="PF00067">
    <property type="entry name" value="p450"/>
    <property type="match status" value="1"/>
</dbReference>
<accession>A0AAE0DU74</accession>
<dbReference type="EMBL" id="JANJYJ010000009">
    <property type="protein sequence ID" value="KAK3188484.1"/>
    <property type="molecule type" value="Genomic_DNA"/>
</dbReference>
<dbReference type="GO" id="GO:0016705">
    <property type="term" value="F:oxidoreductase activity, acting on paired donors, with incorporation or reduction of molecular oxygen"/>
    <property type="evidence" value="ECO:0007669"/>
    <property type="project" value="InterPro"/>
</dbReference>
<dbReference type="PRINTS" id="PR00385">
    <property type="entry name" value="P450"/>
</dbReference>
<comment type="similarity">
    <text evidence="1">Belongs to the cytochrome P450 family.</text>
</comment>
<dbReference type="Proteomes" id="UP001281410">
    <property type="component" value="Unassembled WGS sequence"/>
</dbReference>
<dbReference type="GO" id="GO:0005506">
    <property type="term" value="F:iron ion binding"/>
    <property type="evidence" value="ECO:0007669"/>
    <property type="project" value="InterPro"/>
</dbReference>
<dbReference type="AlphaFoldDB" id="A0AAE0DU74"/>
<comment type="caution">
    <text evidence="2">The sequence shown here is derived from an EMBL/GenBank/DDBJ whole genome shotgun (WGS) entry which is preliminary data.</text>
</comment>
<organism evidence="2 3">
    <name type="scientific">Dipteronia sinensis</name>
    <dbReference type="NCBI Taxonomy" id="43782"/>
    <lineage>
        <taxon>Eukaryota</taxon>
        <taxon>Viridiplantae</taxon>
        <taxon>Streptophyta</taxon>
        <taxon>Embryophyta</taxon>
        <taxon>Tracheophyta</taxon>
        <taxon>Spermatophyta</taxon>
        <taxon>Magnoliopsida</taxon>
        <taxon>eudicotyledons</taxon>
        <taxon>Gunneridae</taxon>
        <taxon>Pentapetalae</taxon>
        <taxon>rosids</taxon>
        <taxon>malvids</taxon>
        <taxon>Sapindales</taxon>
        <taxon>Sapindaceae</taxon>
        <taxon>Hippocastanoideae</taxon>
        <taxon>Acereae</taxon>
        <taxon>Dipteronia</taxon>
    </lineage>
</organism>
<keyword evidence="1" id="KW-0479">Metal-binding</keyword>
<proteinExistence type="inferred from homology"/>
<dbReference type="InterPro" id="IPR036396">
    <property type="entry name" value="Cyt_P450_sf"/>
</dbReference>
<dbReference type="SUPFAM" id="SSF48264">
    <property type="entry name" value="Cytochrome P450"/>
    <property type="match status" value="1"/>
</dbReference>
<dbReference type="InterPro" id="IPR001128">
    <property type="entry name" value="Cyt_P450"/>
</dbReference>
<keyword evidence="1" id="KW-0349">Heme</keyword>
<dbReference type="GO" id="GO:0004497">
    <property type="term" value="F:monooxygenase activity"/>
    <property type="evidence" value="ECO:0007669"/>
    <property type="project" value="UniProtKB-KW"/>
</dbReference>
<sequence length="231" mass="26168">MGTCEMINHPEILKKAIEELDRVFGKEMLVQESDFYQLNYIKACAREAFILHPIAAFNVLHVSMSDTKVANCFIAKGRHDLLSRFGLRRDPKVWPNEPFKFKPERHLKEDGSEVVNDLRCISFGTGRRGCLGVTLETSMIVMLFARVLQAFTWTAPQSETKIDLSEAEDSLALAKPLIAVAKPRYTKVFRLSLCIGVRNLLRMAWRKWGLEGVVTDLNGETFEAGAWVVCC</sequence>
<dbReference type="InterPro" id="IPR051382">
    <property type="entry name" value="CYP450_AA/FA_Hydroxylases"/>
</dbReference>
<gene>
    <name evidence="2" type="ORF">Dsin_028045</name>
</gene>
<keyword evidence="1" id="KW-0503">Monooxygenase</keyword>
<reference evidence="2" key="1">
    <citation type="journal article" date="2023" name="Plant J.">
        <title>Genome sequences and population genomics provide insights into the demographic history, inbreeding, and mutation load of two 'living fossil' tree species of Dipteronia.</title>
        <authorList>
            <person name="Feng Y."/>
            <person name="Comes H.P."/>
            <person name="Chen J."/>
            <person name="Zhu S."/>
            <person name="Lu R."/>
            <person name="Zhang X."/>
            <person name="Li P."/>
            <person name="Qiu J."/>
            <person name="Olsen K.M."/>
            <person name="Qiu Y."/>
        </authorList>
    </citation>
    <scope>NUCLEOTIDE SEQUENCE</scope>
    <source>
        <strain evidence="2">NBL</strain>
    </source>
</reference>
<dbReference type="PANTHER" id="PTHR47949">
    <property type="entry name" value="CYTOCHROME P450 703A2-RELATED-RELATED"/>
    <property type="match status" value="1"/>
</dbReference>
<evidence type="ECO:0000256" key="1">
    <source>
        <dbReference type="RuleBase" id="RU000461"/>
    </source>
</evidence>
<dbReference type="Gene3D" id="1.10.630.10">
    <property type="entry name" value="Cytochrome P450"/>
    <property type="match status" value="1"/>
</dbReference>